<proteinExistence type="predicted"/>
<feature type="compositionally biased region" description="Polar residues" evidence="1">
    <location>
        <begin position="165"/>
        <end position="175"/>
    </location>
</feature>
<feature type="compositionally biased region" description="Pro residues" evidence="1">
    <location>
        <begin position="143"/>
        <end position="153"/>
    </location>
</feature>
<name>A0AAW0SUC1_SCYPA</name>
<gene>
    <name evidence="2" type="ORF">O3P69_011068</name>
</gene>
<keyword evidence="3" id="KW-1185">Reference proteome</keyword>
<comment type="caution">
    <text evidence="2">The sequence shown here is derived from an EMBL/GenBank/DDBJ whole genome shotgun (WGS) entry which is preliminary data.</text>
</comment>
<dbReference type="Proteomes" id="UP001487740">
    <property type="component" value="Unassembled WGS sequence"/>
</dbReference>
<reference evidence="2 3" key="1">
    <citation type="submission" date="2023-03" db="EMBL/GenBank/DDBJ databases">
        <title>High-quality genome of Scylla paramamosain provides insights in environmental adaptation.</title>
        <authorList>
            <person name="Zhang L."/>
        </authorList>
    </citation>
    <scope>NUCLEOTIDE SEQUENCE [LARGE SCALE GENOMIC DNA]</scope>
    <source>
        <strain evidence="2">LZ_2023a</strain>
        <tissue evidence="2">Muscle</tissue>
    </source>
</reference>
<protein>
    <submittedName>
        <fullName evidence="2">Uncharacterized protein</fullName>
    </submittedName>
</protein>
<accession>A0AAW0SUC1</accession>
<organism evidence="2 3">
    <name type="scientific">Scylla paramamosain</name>
    <name type="common">Mud crab</name>
    <dbReference type="NCBI Taxonomy" id="85552"/>
    <lineage>
        <taxon>Eukaryota</taxon>
        <taxon>Metazoa</taxon>
        <taxon>Ecdysozoa</taxon>
        <taxon>Arthropoda</taxon>
        <taxon>Crustacea</taxon>
        <taxon>Multicrustacea</taxon>
        <taxon>Malacostraca</taxon>
        <taxon>Eumalacostraca</taxon>
        <taxon>Eucarida</taxon>
        <taxon>Decapoda</taxon>
        <taxon>Pleocyemata</taxon>
        <taxon>Brachyura</taxon>
        <taxon>Eubrachyura</taxon>
        <taxon>Portunoidea</taxon>
        <taxon>Portunidae</taxon>
        <taxon>Portuninae</taxon>
        <taxon>Scylla</taxon>
    </lineage>
</organism>
<feature type="region of interest" description="Disordered" evidence="1">
    <location>
        <begin position="1"/>
        <end position="64"/>
    </location>
</feature>
<evidence type="ECO:0000313" key="2">
    <source>
        <dbReference type="EMBL" id="KAK8378315.1"/>
    </source>
</evidence>
<dbReference type="EMBL" id="JARAKH010000045">
    <property type="protein sequence ID" value="KAK8378315.1"/>
    <property type="molecule type" value="Genomic_DNA"/>
</dbReference>
<sequence length="175" mass="18048">MDGHTPASPGGPYTLRAPLGALTGLGNKPRKTRGGDNRLPSGRGGRGGSADPASTPQGWRPHAPGCLAVTSALAAACHRSARAAAWNVQSRRAHGAKTCANVHSGAGVWRRPRATAAPPPARPGHHPGLVPRASRGVGASTPLPAPALRPPPYTTLESVDESQRNCKNWTESRPL</sequence>
<feature type="region of interest" description="Disordered" evidence="1">
    <location>
        <begin position="112"/>
        <end position="175"/>
    </location>
</feature>
<evidence type="ECO:0000256" key="1">
    <source>
        <dbReference type="SAM" id="MobiDB-lite"/>
    </source>
</evidence>
<evidence type="ECO:0000313" key="3">
    <source>
        <dbReference type="Proteomes" id="UP001487740"/>
    </source>
</evidence>
<dbReference type="AlphaFoldDB" id="A0AAW0SUC1"/>